<dbReference type="Pfam" id="PF02515">
    <property type="entry name" value="CoA_transf_3"/>
    <property type="match status" value="1"/>
</dbReference>
<dbReference type="PANTHER" id="PTHR48228">
    <property type="entry name" value="SUCCINYL-COA--D-CITRAMALATE COA-TRANSFERASE"/>
    <property type="match status" value="1"/>
</dbReference>
<dbReference type="Proteomes" id="UP000193136">
    <property type="component" value="Unassembled WGS sequence"/>
</dbReference>
<dbReference type="EMBL" id="NAAD01000020">
    <property type="protein sequence ID" value="ORJ57410.1"/>
    <property type="molecule type" value="Genomic_DNA"/>
</dbReference>
<dbReference type="AlphaFoldDB" id="A0A1X0XWZ1"/>
<dbReference type="RefSeq" id="WP_085011409.1">
    <property type="nucleotide sequence ID" value="NZ_NAAD01000020.1"/>
</dbReference>
<dbReference type="GO" id="GO:0003824">
    <property type="term" value="F:catalytic activity"/>
    <property type="evidence" value="ECO:0007669"/>
    <property type="project" value="InterPro"/>
</dbReference>
<keyword evidence="2" id="KW-1185">Reference proteome</keyword>
<proteinExistence type="predicted"/>
<dbReference type="STRING" id="1969733.B5V00_13840"/>
<gene>
    <name evidence="1" type="ORF">B5V00_13840</name>
</gene>
<dbReference type="Gene3D" id="3.40.50.10540">
    <property type="entry name" value="Crotonobetainyl-coa:carnitine coa-transferase, domain 1"/>
    <property type="match status" value="1"/>
</dbReference>
<dbReference type="InterPro" id="IPR044855">
    <property type="entry name" value="CoA-Trfase_III_dom3_sf"/>
</dbReference>
<dbReference type="PANTHER" id="PTHR48228:SF5">
    <property type="entry name" value="ALPHA-METHYLACYL-COA RACEMASE"/>
    <property type="match status" value="1"/>
</dbReference>
<dbReference type="Gene3D" id="3.30.1540.10">
    <property type="entry name" value="formyl-coa transferase, domain 3"/>
    <property type="match status" value="1"/>
</dbReference>
<protein>
    <submittedName>
        <fullName evidence="1">Carnitine dehydratase</fullName>
    </submittedName>
</protein>
<name>A0A1X0XWZ1_9BACT</name>
<organism evidence="1 2">
    <name type="scientific">Geothermobacter hydrogeniphilus</name>
    <dbReference type="NCBI Taxonomy" id="1969733"/>
    <lineage>
        <taxon>Bacteria</taxon>
        <taxon>Pseudomonadati</taxon>
        <taxon>Thermodesulfobacteriota</taxon>
        <taxon>Desulfuromonadia</taxon>
        <taxon>Desulfuromonadales</taxon>
        <taxon>Geothermobacteraceae</taxon>
        <taxon>Geothermobacter</taxon>
    </lineage>
</organism>
<sequence>MLSDCLTGIRVLDLSQYLPGPFATQLLGDLGAEVLKVEPPAGDPMRSFILADGDGVSPFYKQVNAGKAVVELDLKTPQGRESLTELVRVADVLLESYRPGVLERLGFGRERLEQLNSSLIHCALSGFGQSGPCRERAGHDLTYLAMSGMLSLTGTEQTPVIPFPPICDYAAGKQAATTILAALLRRGRTSRGAFIDVSLFEMALSWQSFGLTAAGRPGEAFGRGRDLLTGGAACYNIYRTADDRFVALGAIEEKFWQRFCETVERPEWIGRQQQPLPQTGLIGEVAALFAGERLAHWRSMFAEVDCCFEPVLEQHEVPGHPHVRQRGLVQTHPRERRTEALFPAWVDGRPPQPRRPLEQVTAAEALRLWGG</sequence>
<evidence type="ECO:0000313" key="1">
    <source>
        <dbReference type="EMBL" id="ORJ57410.1"/>
    </source>
</evidence>
<dbReference type="OrthoDB" id="9781472at2"/>
<dbReference type="InterPro" id="IPR003673">
    <property type="entry name" value="CoA-Trfase_fam_III"/>
</dbReference>
<comment type="caution">
    <text evidence="1">The sequence shown here is derived from an EMBL/GenBank/DDBJ whole genome shotgun (WGS) entry which is preliminary data.</text>
</comment>
<reference evidence="1 2" key="1">
    <citation type="submission" date="2017-03" db="EMBL/GenBank/DDBJ databases">
        <title>Genome sequence of Geothermobacter sp. EPR-M, Deep-Sea Iron Reducer.</title>
        <authorList>
            <person name="Tully B."/>
            <person name="Savalia P."/>
            <person name="Abuyen K."/>
            <person name="Baughan C."/>
            <person name="Romero E."/>
            <person name="Ronkowski C."/>
            <person name="Torres B."/>
            <person name="Tremblay J."/>
            <person name="Trujillo A."/>
            <person name="Tyler M."/>
            <person name="Perez-Rodriguez I."/>
            <person name="Amend J."/>
        </authorList>
    </citation>
    <scope>NUCLEOTIDE SEQUENCE [LARGE SCALE GENOMIC DNA]</scope>
    <source>
        <strain evidence="1 2">EPR-M</strain>
    </source>
</reference>
<accession>A0A1X0XWZ1</accession>
<evidence type="ECO:0000313" key="2">
    <source>
        <dbReference type="Proteomes" id="UP000193136"/>
    </source>
</evidence>
<dbReference type="InterPro" id="IPR023606">
    <property type="entry name" value="CoA-Trfase_III_dom_1_sf"/>
</dbReference>
<dbReference type="InterPro" id="IPR050509">
    <property type="entry name" value="CoA-transferase_III"/>
</dbReference>
<dbReference type="SUPFAM" id="SSF89796">
    <property type="entry name" value="CoA-transferase family III (CaiB/BaiF)"/>
    <property type="match status" value="1"/>
</dbReference>